<dbReference type="CDD" id="cd21892">
    <property type="entry name" value="SARAH_RASSF5"/>
    <property type="match status" value="1"/>
</dbReference>
<evidence type="ECO:0000259" key="10">
    <source>
        <dbReference type="PROSITE" id="PS50951"/>
    </source>
</evidence>
<dbReference type="EMBL" id="MRZV01000150">
    <property type="protein sequence ID" value="PIK57191.1"/>
    <property type="molecule type" value="Genomic_DNA"/>
</dbReference>
<keyword evidence="12" id="KW-1185">Reference proteome</keyword>
<dbReference type="InterPro" id="IPR029071">
    <property type="entry name" value="Ubiquitin-like_domsf"/>
</dbReference>
<dbReference type="CDD" id="cd01778">
    <property type="entry name" value="RA_RASSF1_like"/>
    <property type="match status" value="1"/>
</dbReference>
<feature type="compositionally biased region" description="Polar residues" evidence="7">
    <location>
        <begin position="107"/>
        <end position="128"/>
    </location>
</feature>
<reference evidence="11 12" key="1">
    <citation type="journal article" date="2017" name="PLoS Biol.">
        <title>The sea cucumber genome provides insights into morphological evolution and visceral regeneration.</title>
        <authorList>
            <person name="Zhang X."/>
            <person name="Sun L."/>
            <person name="Yuan J."/>
            <person name="Sun Y."/>
            <person name="Gao Y."/>
            <person name="Zhang L."/>
            <person name="Li S."/>
            <person name="Dai H."/>
            <person name="Hamel J.F."/>
            <person name="Liu C."/>
            <person name="Yu Y."/>
            <person name="Liu S."/>
            <person name="Lin W."/>
            <person name="Guo K."/>
            <person name="Jin S."/>
            <person name="Xu P."/>
            <person name="Storey K.B."/>
            <person name="Huan P."/>
            <person name="Zhang T."/>
            <person name="Zhou Y."/>
            <person name="Zhang J."/>
            <person name="Lin C."/>
            <person name="Li X."/>
            <person name="Xing L."/>
            <person name="Huo D."/>
            <person name="Sun M."/>
            <person name="Wang L."/>
            <person name="Mercier A."/>
            <person name="Li F."/>
            <person name="Yang H."/>
            <person name="Xiang J."/>
        </authorList>
    </citation>
    <scope>NUCLEOTIDE SEQUENCE [LARGE SCALE GENOMIC DNA]</scope>
    <source>
        <strain evidence="11">Shaxun</strain>
        <tissue evidence="11">Muscle</tissue>
    </source>
</reference>
<dbReference type="Gene3D" id="3.30.60.20">
    <property type="match status" value="1"/>
</dbReference>
<dbReference type="PROSITE" id="PS50081">
    <property type="entry name" value="ZF_DAG_PE_2"/>
    <property type="match status" value="1"/>
</dbReference>
<dbReference type="STRING" id="307972.A0A2G8LAD1"/>
<dbReference type="InterPro" id="IPR033614">
    <property type="entry name" value="RASSF1-6"/>
</dbReference>
<keyword evidence="4" id="KW-0862">Zinc</keyword>
<evidence type="ECO:0000259" key="9">
    <source>
        <dbReference type="PROSITE" id="PS50200"/>
    </source>
</evidence>
<keyword evidence="2" id="KW-0493">Microtubule</keyword>
<dbReference type="GO" id="GO:0046872">
    <property type="term" value="F:metal ion binding"/>
    <property type="evidence" value="ECO:0007669"/>
    <property type="project" value="UniProtKB-KW"/>
</dbReference>
<sequence>MNERRGSRRGSGADGRPISQRPNSGLFNVVWNKMAEYLEMRTFNDWSSDSEDTDDTSTAMNHGINNEQSSSDESLNSSMKSRNAIANTNSNTHSVVTVSKTEHSKVLSHTSSANETYYSESDSGIESKSGSTSTFNSYTSSTVSSTSSFTSFRDDDFDFIDTLSFQDFDDYEQEYKQSELGEGHSFVPTRLFHVVTWCDKCGDIIWGFHKQCLRCNNCKYTCHFKCYQNGVRLDCSEINEHSSKVGSHDVSPDFTFVSVKDSALTSLSREELLRRTAEYNAEMGQKILKVEPDEGTGFFGPLEVYFNLSRPVSIKSGSPVPTFCNSLKRYDHSVDVTRRRTSFFFPKAQVESLHITSETTSQEVIDCLLKRYKLIDNPHKFALFERTEKDGEVLMRKLEDEDPPLMNVLFWGPNNTEKSMELRENETGIVQWEAFTVPELDNFLKILEKEEDEYIEQVKKKYNQYQTALQDALKSATSPDKEDGEVE</sequence>
<evidence type="ECO:0000256" key="5">
    <source>
        <dbReference type="ARBA" id="ARBA00023212"/>
    </source>
</evidence>
<dbReference type="OrthoDB" id="74314at2759"/>
<dbReference type="Proteomes" id="UP000230750">
    <property type="component" value="Unassembled WGS sequence"/>
</dbReference>
<comment type="caution">
    <text evidence="11">The sequence shown here is derived from an EMBL/GenBank/DDBJ whole genome shotgun (WGS) entry which is preliminary data.</text>
</comment>
<dbReference type="InterPro" id="IPR046349">
    <property type="entry name" value="C1-like_sf"/>
</dbReference>
<evidence type="ECO:0000256" key="1">
    <source>
        <dbReference type="ARBA" id="ARBA00004245"/>
    </source>
</evidence>
<feature type="domain" description="SARAH" evidence="10">
    <location>
        <begin position="429"/>
        <end position="476"/>
    </location>
</feature>
<accession>A0A2G8LAD1</accession>
<evidence type="ECO:0000256" key="6">
    <source>
        <dbReference type="SAM" id="Coils"/>
    </source>
</evidence>
<feature type="coiled-coil region" evidence="6">
    <location>
        <begin position="444"/>
        <end position="475"/>
    </location>
</feature>
<dbReference type="InterPro" id="IPR002219">
    <property type="entry name" value="PKC_DAG/PE"/>
</dbReference>
<keyword evidence="5" id="KW-0963">Cytoplasm</keyword>
<dbReference type="PROSITE" id="PS50200">
    <property type="entry name" value="RA"/>
    <property type="match status" value="1"/>
</dbReference>
<gene>
    <name evidence="11" type="ORF">BSL78_05890</name>
</gene>
<feature type="domain" description="Ras-associating" evidence="9">
    <location>
        <begin position="333"/>
        <end position="427"/>
    </location>
</feature>
<dbReference type="CDD" id="cd20885">
    <property type="entry name" value="C1_RASSF1"/>
    <property type="match status" value="1"/>
</dbReference>
<dbReference type="SUPFAM" id="SSF57889">
    <property type="entry name" value="Cysteine-rich domain"/>
    <property type="match status" value="1"/>
</dbReference>
<feature type="domain" description="Phorbol-ester/DAG-type" evidence="8">
    <location>
        <begin position="183"/>
        <end position="235"/>
    </location>
</feature>
<feature type="region of interest" description="Disordered" evidence="7">
    <location>
        <begin position="1"/>
        <end position="24"/>
    </location>
</feature>
<dbReference type="SMART" id="SM00314">
    <property type="entry name" value="RA"/>
    <property type="match status" value="1"/>
</dbReference>
<dbReference type="InterPro" id="IPR011524">
    <property type="entry name" value="SARAH_dom"/>
</dbReference>
<dbReference type="PROSITE" id="PS00479">
    <property type="entry name" value="ZF_DAG_PE_1"/>
    <property type="match status" value="1"/>
</dbReference>
<dbReference type="InterPro" id="IPR000159">
    <property type="entry name" value="RA_dom"/>
</dbReference>
<dbReference type="GO" id="GO:0005874">
    <property type="term" value="C:microtubule"/>
    <property type="evidence" value="ECO:0007669"/>
    <property type="project" value="UniProtKB-KW"/>
</dbReference>
<keyword evidence="5" id="KW-0206">Cytoskeleton</keyword>
<dbReference type="Pfam" id="PF00788">
    <property type="entry name" value="RA"/>
    <property type="match status" value="1"/>
</dbReference>
<dbReference type="GO" id="GO:0007165">
    <property type="term" value="P:signal transduction"/>
    <property type="evidence" value="ECO:0007669"/>
    <property type="project" value="InterPro"/>
</dbReference>
<dbReference type="SMART" id="SM00109">
    <property type="entry name" value="C1"/>
    <property type="match status" value="1"/>
</dbReference>
<protein>
    <submittedName>
        <fullName evidence="11">Putative ras association domain-containing protein 1 isoform X3</fullName>
    </submittedName>
</protein>
<dbReference type="PANTHER" id="PTHR22738:SF10">
    <property type="entry name" value="RAS ASSOCIATION DOMAIN-CONTAINING PROTEIN 1 HOMOLOG"/>
    <property type="match status" value="1"/>
</dbReference>
<dbReference type="PANTHER" id="PTHR22738">
    <property type="entry name" value="RASSF"/>
    <property type="match status" value="1"/>
</dbReference>
<evidence type="ECO:0000313" key="11">
    <source>
        <dbReference type="EMBL" id="PIK57191.1"/>
    </source>
</evidence>
<evidence type="ECO:0000313" key="12">
    <source>
        <dbReference type="Proteomes" id="UP000230750"/>
    </source>
</evidence>
<feature type="compositionally biased region" description="Polar residues" evidence="7">
    <location>
        <begin position="59"/>
        <end position="68"/>
    </location>
</feature>
<dbReference type="SUPFAM" id="SSF54236">
    <property type="entry name" value="Ubiquitin-like"/>
    <property type="match status" value="1"/>
</dbReference>
<evidence type="ECO:0000259" key="8">
    <source>
        <dbReference type="PROSITE" id="PS50081"/>
    </source>
</evidence>
<evidence type="ECO:0000256" key="4">
    <source>
        <dbReference type="ARBA" id="ARBA00022833"/>
    </source>
</evidence>
<dbReference type="Pfam" id="PF00130">
    <property type="entry name" value="C1_1"/>
    <property type="match status" value="1"/>
</dbReference>
<evidence type="ECO:0000256" key="2">
    <source>
        <dbReference type="ARBA" id="ARBA00022701"/>
    </source>
</evidence>
<proteinExistence type="predicted"/>
<feature type="compositionally biased region" description="Polar residues" evidence="7">
    <location>
        <begin position="84"/>
        <end position="99"/>
    </location>
</feature>
<evidence type="ECO:0000256" key="3">
    <source>
        <dbReference type="ARBA" id="ARBA00022723"/>
    </source>
</evidence>
<feature type="compositionally biased region" description="Low complexity" evidence="7">
    <location>
        <begin position="129"/>
        <end position="148"/>
    </location>
</feature>
<dbReference type="Gene3D" id="1.20.5.110">
    <property type="match status" value="1"/>
</dbReference>
<dbReference type="AlphaFoldDB" id="A0A2G8LAD1"/>
<evidence type="ECO:0000256" key="7">
    <source>
        <dbReference type="SAM" id="MobiDB-lite"/>
    </source>
</evidence>
<feature type="compositionally biased region" description="Low complexity" evidence="7">
    <location>
        <begin position="69"/>
        <end position="81"/>
    </location>
</feature>
<keyword evidence="3" id="KW-0479">Metal-binding</keyword>
<name>A0A2G8LAD1_STIJA</name>
<dbReference type="PROSITE" id="PS50951">
    <property type="entry name" value="SARAH"/>
    <property type="match status" value="1"/>
</dbReference>
<dbReference type="Pfam" id="PF16517">
    <property type="entry name" value="Nore1-SARAH"/>
    <property type="match status" value="1"/>
</dbReference>
<feature type="region of interest" description="Disordered" evidence="7">
    <location>
        <begin position="45"/>
        <end position="148"/>
    </location>
</feature>
<comment type="subcellular location">
    <subcellularLocation>
        <location evidence="1">Cytoplasm</location>
        <location evidence="1">Cytoskeleton</location>
    </subcellularLocation>
</comment>
<organism evidence="11 12">
    <name type="scientific">Stichopus japonicus</name>
    <name type="common">Sea cucumber</name>
    <dbReference type="NCBI Taxonomy" id="307972"/>
    <lineage>
        <taxon>Eukaryota</taxon>
        <taxon>Metazoa</taxon>
        <taxon>Echinodermata</taxon>
        <taxon>Eleutherozoa</taxon>
        <taxon>Echinozoa</taxon>
        <taxon>Holothuroidea</taxon>
        <taxon>Aspidochirotacea</taxon>
        <taxon>Aspidochirotida</taxon>
        <taxon>Stichopodidae</taxon>
        <taxon>Apostichopus</taxon>
    </lineage>
</organism>
<keyword evidence="6" id="KW-0175">Coiled coil</keyword>
<dbReference type="Gene3D" id="3.10.20.90">
    <property type="entry name" value="Phosphatidylinositol 3-kinase Catalytic Subunit, Chain A, domain 1"/>
    <property type="match status" value="1"/>
</dbReference>